<gene>
    <name evidence="2" type="ORF">PPERSA_00007</name>
</gene>
<feature type="region of interest" description="Disordered" evidence="1">
    <location>
        <begin position="1"/>
        <end position="59"/>
    </location>
</feature>
<feature type="region of interest" description="Disordered" evidence="1">
    <location>
        <begin position="2038"/>
        <end position="2062"/>
    </location>
</feature>
<feature type="compositionally biased region" description="Basic and acidic residues" evidence="1">
    <location>
        <begin position="1817"/>
        <end position="1845"/>
    </location>
</feature>
<organism evidence="2 3">
    <name type="scientific">Pseudocohnilembus persalinus</name>
    <name type="common">Ciliate</name>
    <dbReference type="NCBI Taxonomy" id="266149"/>
    <lineage>
        <taxon>Eukaryota</taxon>
        <taxon>Sar</taxon>
        <taxon>Alveolata</taxon>
        <taxon>Ciliophora</taxon>
        <taxon>Intramacronucleata</taxon>
        <taxon>Oligohymenophorea</taxon>
        <taxon>Scuticociliatia</taxon>
        <taxon>Philasterida</taxon>
        <taxon>Pseudocohnilembidae</taxon>
        <taxon>Pseudocohnilembus</taxon>
    </lineage>
</organism>
<feature type="region of interest" description="Disordered" evidence="1">
    <location>
        <begin position="818"/>
        <end position="855"/>
    </location>
</feature>
<dbReference type="InParanoid" id="A0A0V0QUZ3"/>
<dbReference type="Proteomes" id="UP000054937">
    <property type="component" value="Unassembled WGS sequence"/>
</dbReference>
<keyword evidence="3" id="KW-1185">Reference proteome</keyword>
<protein>
    <submittedName>
        <fullName evidence="2">Uncharacterized protein</fullName>
    </submittedName>
</protein>
<feature type="compositionally biased region" description="Basic and acidic residues" evidence="1">
    <location>
        <begin position="1"/>
        <end position="23"/>
    </location>
</feature>
<evidence type="ECO:0000256" key="1">
    <source>
        <dbReference type="SAM" id="MobiDB-lite"/>
    </source>
</evidence>
<comment type="caution">
    <text evidence="2">The sequence shown here is derived from an EMBL/GenBank/DDBJ whole genome shotgun (WGS) entry which is preliminary data.</text>
</comment>
<feature type="compositionally biased region" description="Low complexity" evidence="1">
    <location>
        <begin position="2039"/>
        <end position="2062"/>
    </location>
</feature>
<dbReference type="EMBL" id="LDAU01000100">
    <property type="protein sequence ID" value="KRX06127.1"/>
    <property type="molecule type" value="Genomic_DNA"/>
</dbReference>
<dbReference type="OMA" id="IEMEENY"/>
<dbReference type="OrthoDB" id="417345at2759"/>
<feature type="compositionally biased region" description="Polar residues" evidence="1">
    <location>
        <begin position="841"/>
        <end position="850"/>
    </location>
</feature>
<feature type="compositionally biased region" description="Polar residues" evidence="1">
    <location>
        <begin position="24"/>
        <end position="35"/>
    </location>
</feature>
<feature type="region of interest" description="Disordered" evidence="1">
    <location>
        <begin position="584"/>
        <end position="624"/>
    </location>
</feature>
<sequence>MIAEDKLQDKVQKQQKLEVKSDENQSGNHSSINSDKNSEQKNSQNSQKQQQSEKQNSEQKNEINFNSFIDLNLEEQGQILANFENERRILLKKGRISGIVVKRYYIIQNSNLVYFQSENSKKARGVINLEGNTSRVLQKSGKKSNLQSENLKNQSISLCQKQLQNQSQSQSQNEMSQNTISQKIQKDDLIQNQKQNQENGSDFLSYQNQSFYENQEEGQVFYLKVQPSQKKGELFLYPKNNSEFFYLRSLVQFLGKSQYQFEIQPGIQQIQKKQEEFSQFHKSQQLSNQNKENRDLVEEKSKIKDQINTEFDNLTMNTEESIAHLPSLQINNTKLSQNLFVRNSQLHSLHTSFNFNNQRNLTNLTQNNNDNNFNSFSINGHQNQGQFLCSQNQQTTEFGLGEDDAPNYRNHTYQFENINNNYNIQNFQSIQNNRRNNQEGVLQNQNQNCLNESGQGDAREEYYSETLTFLDNDFPFFSNKQQKKYDAFQISSFRNRMSITERMNQKNQNYLNQNKFSFRNNLSQQVTQRNLKNQHIFQEQQQQFQNQQLFGYENQVSQRNQIDFYDMLSQRPSVDQKYISIQPSAKHLSHSGKKEQKNKENQKKLGKKQSNSDKNHPETYYSDESDIENYEFQLQDNQKEKFQQLSSFSHLFKSEQHKNKINLVKTRQNESDVVKLGEFSNTDYLQSPNSQHINEEELFQDQQSLNLINKKLDFFKKNKQDQQSEMGKIQYLDDKENQIEEQIQILFGNGNQIQSVEKQNQLLSQEDQQKNIQQFLRKKQEFLRNFDDNFPLNDEFSEREDQTQFNYVDKRYNMNVAGSQDNMSTKNTNNTQNQNQNSKQFMTPLTSPNNKLKKNPFIKKQIEKLVTINNKDSQQVLTNQNRQQTTTRGDTQMGDEEELNPNENLESHRQKRIVRQNSKNILQHIEFNKENNINNLAGKQNQLNKFKEQNQENQYVQQILEQTADFDFEQGNFQNKQNIIQLDPKTIQTNRESHQEQETEFNNLQFSQKQQEMVLTEMEEGEQQISEKVQIHISGEKSVQLVQNQFSSQKITHYQNQSWNKNQSQYENGQNQLNQIIKKKNENLEQSAKNTVFLDESQISENFNFSKEELEFIDLEDKVEKGLKYLWEFKFQKAENIFEGMRNRNLNFQVFKLEINFLKILVSGVQSLVVLSLKEIDQFIETAQSKHNVNGVSKVDLDLIFCEIYLIRGLFQGILQEKFQGFLSLRQSYSYFKKIQNLNKKDILTKFSKSRYLFVQIPPKPDKNLGLKFLKECAENEGIRSNYAGLILAINFVQLKPDVKEAISIIKLMITKNKQSPLFQWMGALLSWRNSKHQQAQDMINLSLQFTRNFQKKCYLLYFEKGWFYISKLQWGIALRNVEKLAKVGFGFDNFDLQLFYKICKQKNLIFGEQDNINININNNKNKNKEVSLHKQQLQNEIDVQYLNYLCEEGVKNKEDKIIFPHRCATALIIASCYFERDEVQKGFLYLGICFYLQQKFPETKSAVDDEMCRVLSKVIQFAGNNIFFKYEILYFVNEVGKLEDQEIEKIQAELQIFYQKIFDEKDKKLKENQNKNEKQYKYNYQSLNQSLEQYIQNLLVKNQDESLEEREIFENCQEIYNVISSLLFSIICNNILRKRDKVYEFTKNLMIFHNFKGKFKNQIEKSVNHLIQHALYWGGYTFQQEQQWEKALEIYGYAKEYKKVEKQKSQTTKSKMQSSRSIYSVNDPQQPFIKSSDDNYELQENFQSEYLLSSSRKLHNQNIEMEENYKNQKKNGKYFKSNQEFKIGTPPCKQNISPEQQQNKGEAKNMAKNALNQDFQKQDDKKLNQKQNNEKKQKQNQKEQNQNERQLKIQQENLVIEGGIQIQKDVQIKKQEQQLLKKENEFKNQRSLYQQNRKFLEQQKQSLQRKFSVQKENGKNFKKKVNQNQNLNYSKNKNIYESGKYIKNNNFNNKLQNFDQDQIQNQNQKSRNFQQELELSEQKQGQSDFSQQKSDKNNQNDIKQQEIWGKQNLTGFQKFKYSKYVLDKETLELRGVEELDNKNNNYNNIKNNNLLNNQNQNSKNNNNQNQIIQQEQGDLESEDELEKIQYIESVKKKPSETIIDLFQKQSKSEKNREFSDIQQRNQENQQQNQPQQYQQSQNQYLKDSNSLDKQFIENIKLYESIEHKKNEKLIDCNENQIQKDELNKQNIQIQSDQNLLYPSIKIRNREKTLENFHFSQQNYQNINENQRYIFENEKCNEFLHENDFLEEEKKKKMKILINLQMRMDIRSEGNDELFKNILKSSVQNFEGNNFENNNNKNENQKIDKENYKSLNFSQQMELSPGYNLFISQKIGSQVMGSSNYQQKKKEFNELMSSNMEENQNKKEKNWFKKNTIYSHKSSETMQAQKFQRRISKQRQLSNLYEDFNIQDFKLLQYFVDLKKMINTKELADFHLNQVNREKTVKAGPNCFIGLETDQVDKRAKNIWHQFLNDNE</sequence>
<evidence type="ECO:0000313" key="3">
    <source>
        <dbReference type="Proteomes" id="UP000054937"/>
    </source>
</evidence>
<name>A0A0V0QUZ3_PSEPJ</name>
<feature type="compositionally biased region" description="Polar residues" evidence="1">
    <location>
        <begin position="1719"/>
        <end position="1730"/>
    </location>
</feature>
<feature type="compositionally biased region" description="Polar residues" evidence="1">
    <location>
        <begin position="1966"/>
        <end position="1989"/>
    </location>
</feature>
<feature type="region of interest" description="Disordered" evidence="1">
    <location>
        <begin position="873"/>
        <end position="907"/>
    </location>
</feature>
<evidence type="ECO:0000313" key="2">
    <source>
        <dbReference type="EMBL" id="KRX06127.1"/>
    </source>
</evidence>
<accession>A0A0V0QUZ3</accession>
<feature type="compositionally biased region" description="Low complexity" evidence="1">
    <location>
        <begin position="824"/>
        <end position="840"/>
    </location>
</feature>
<dbReference type="SUPFAM" id="SSF50729">
    <property type="entry name" value="PH domain-like"/>
    <property type="match status" value="1"/>
</dbReference>
<feature type="compositionally biased region" description="Basic and acidic residues" evidence="1">
    <location>
        <begin position="592"/>
        <end position="603"/>
    </location>
</feature>
<feature type="region of interest" description="Disordered" evidence="1">
    <location>
        <begin position="2105"/>
        <end position="2139"/>
    </location>
</feature>
<dbReference type="InterPro" id="IPR011993">
    <property type="entry name" value="PH-like_dom_sf"/>
</dbReference>
<proteinExistence type="predicted"/>
<feature type="compositionally biased region" description="Basic and acidic residues" evidence="1">
    <location>
        <begin position="2107"/>
        <end position="2116"/>
    </location>
</feature>
<feature type="compositionally biased region" description="Low complexity" evidence="1">
    <location>
        <begin position="874"/>
        <end position="892"/>
    </location>
</feature>
<feature type="compositionally biased region" description="Low complexity" evidence="1">
    <location>
        <begin position="2119"/>
        <end position="2139"/>
    </location>
</feature>
<feature type="region of interest" description="Disordered" evidence="1">
    <location>
        <begin position="1703"/>
        <end position="1732"/>
    </location>
</feature>
<dbReference type="Gene3D" id="2.30.29.30">
    <property type="entry name" value="Pleckstrin-homology domain (PH domain)/Phosphotyrosine-binding domain (PTB)"/>
    <property type="match status" value="1"/>
</dbReference>
<feature type="region of interest" description="Disordered" evidence="1">
    <location>
        <begin position="1965"/>
        <end position="2003"/>
    </location>
</feature>
<feature type="compositionally biased region" description="Low complexity" evidence="1">
    <location>
        <begin position="1706"/>
        <end position="1718"/>
    </location>
</feature>
<feature type="compositionally biased region" description="Low complexity" evidence="1">
    <location>
        <begin position="40"/>
        <end position="54"/>
    </location>
</feature>
<reference evidence="2 3" key="1">
    <citation type="journal article" date="2015" name="Sci. Rep.">
        <title>Genome of the facultative scuticociliatosis pathogen Pseudocohnilembus persalinus provides insight into its virulence through horizontal gene transfer.</title>
        <authorList>
            <person name="Xiong J."/>
            <person name="Wang G."/>
            <person name="Cheng J."/>
            <person name="Tian M."/>
            <person name="Pan X."/>
            <person name="Warren A."/>
            <person name="Jiang C."/>
            <person name="Yuan D."/>
            <person name="Miao W."/>
        </authorList>
    </citation>
    <scope>NUCLEOTIDE SEQUENCE [LARGE SCALE GENOMIC DNA]</scope>
    <source>
        <strain evidence="2">36N120E</strain>
    </source>
</reference>
<feature type="compositionally biased region" description="Polar residues" evidence="1">
    <location>
        <begin position="1789"/>
        <end position="1801"/>
    </location>
</feature>
<feature type="region of interest" description="Disordered" evidence="1">
    <location>
        <begin position="1780"/>
        <end position="1845"/>
    </location>
</feature>
<feature type="region of interest" description="Disordered" evidence="1">
    <location>
        <begin position="1911"/>
        <end position="1933"/>
    </location>
</feature>